<dbReference type="PROSITE" id="PS00031">
    <property type="entry name" value="NUCLEAR_REC_DBD_1"/>
    <property type="match status" value="1"/>
</dbReference>
<feature type="domain" description="Nuclear receptor" evidence="10">
    <location>
        <begin position="137"/>
        <end position="212"/>
    </location>
</feature>
<evidence type="ECO:0000256" key="4">
    <source>
        <dbReference type="ARBA" id="ARBA00022833"/>
    </source>
</evidence>
<dbReference type="InterPro" id="IPR013088">
    <property type="entry name" value="Znf_NHR/GATA"/>
</dbReference>
<dbReference type="InterPro" id="IPR001628">
    <property type="entry name" value="Znf_hrmn_rcpt"/>
</dbReference>
<dbReference type="SUPFAM" id="SSF57716">
    <property type="entry name" value="Glucocorticoid receptor-like (DNA-binding domain)"/>
    <property type="match status" value="1"/>
</dbReference>
<evidence type="ECO:0000256" key="6">
    <source>
        <dbReference type="ARBA" id="ARBA00023125"/>
    </source>
</evidence>
<keyword evidence="6" id="KW-0238">DNA-binding</keyword>
<dbReference type="GO" id="GO:0003700">
    <property type="term" value="F:DNA-binding transcription factor activity"/>
    <property type="evidence" value="ECO:0007669"/>
    <property type="project" value="InterPro"/>
</dbReference>
<dbReference type="Gene3D" id="3.30.50.10">
    <property type="entry name" value="Erythroid Transcription Factor GATA-1, subunit A"/>
    <property type="match status" value="1"/>
</dbReference>
<evidence type="ECO:0000256" key="7">
    <source>
        <dbReference type="ARBA" id="ARBA00023163"/>
    </source>
</evidence>
<accession>A0A814EAY5</accession>
<keyword evidence="3" id="KW-0863">Zinc-finger</keyword>
<dbReference type="PROSITE" id="PS51030">
    <property type="entry name" value="NUCLEAR_REC_DBD_2"/>
    <property type="match status" value="1"/>
</dbReference>
<protein>
    <recommendedName>
        <fullName evidence="10">Nuclear receptor domain-containing protein</fullName>
    </recommendedName>
</protein>
<evidence type="ECO:0000256" key="8">
    <source>
        <dbReference type="ARBA" id="ARBA00023170"/>
    </source>
</evidence>
<keyword evidence="8" id="KW-0675">Receptor</keyword>
<dbReference type="SMART" id="SM00399">
    <property type="entry name" value="ZnF_C4"/>
    <property type="match status" value="1"/>
</dbReference>
<dbReference type="GO" id="GO:0043565">
    <property type="term" value="F:sequence-specific DNA binding"/>
    <property type="evidence" value="ECO:0007669"/>
    <property type="project" value="InterPro"/>
</dbReference>
<sequence>MKFSMNSLSCSKNTTQQHIDLTNVVDLHLSNDGKSSPYDSSSPNDSDELSFQHQLSHLNTHITHQSNTVHFFTTNTDTNNEDFNEDNLINGDSPDSSITNNGTIIISTNDILTSSNTNQNRSNQNLVEIDNTSLKPLGSCVICGDKGSGYHYSVYSCEGCKGFFKRTVQKGLSYKCREYENCIINKQTRNHCQFCRFQKCVLSGMKREAVREDRNTPMKQNKRIKISQDFALIRDVAYSPNGVPHCDDTMAILIEAKADLMPKPTGFEYD</sequence>
<keyword evidence="7" id="KW-0804">Transcription</keyword>
<proteinExistence type="predicted"/>
<evidence type="ECO:0000256" key="5">
    <source>
        <dbReference type="ARBA" id="ARBA00023015"/>
    </source>
</evidence>
<comment type="caution">
    <text evidence="11">The sequence shown here is derived from an EMBL/GenBank/DDBJ whole genome shotgun (WGS) entry which is preliminary data.</text>
</comment>
<dbReference type="PRINTS" id="PR00047">
    <property type="entry name" value="STROIDFINGER"/>
</dbReference>
<gene>
    <name evidence="11" type="ORF">OXX778_LOCUS14617</name>
</gene>
<dbReference type="Pfam" id="PF00105">
    <property type="entry name" value="zf-C4"/>
    <property type="match status" value="1"/>
</dbReference>
<comment type="subcellular location">
    <subcellularLocation>
        <location evidence="1">Nucleus</location>
    </subcellularLocation>
</comment>
<dbReference type="GO" id="GO:0005634">
    <property type="term" value="C:nucleus"/>
    <property type="evidence" value="ECO:0007669"/>
    <property type="project" value="UniProtKB-SubCell"/>
</dbReference>
<dbReference type="GO" id="GO:0008270">
    <property type="term" value="F:zinc ion binding"/>
    <property type="evidence" value="ECO:0007669"/>
    <property type="project" value="UniProtKB-KW"/>
</dbReference>
<feature type="non-terminal residue" evidence="11">
    <location>
        <position position="270"/>
    </location>
</feature>
<evidence type="ECO:0000313" key="11">
    <source>
        <dbReference type="EMBL" id="CAF0964959.1"/>
    </source>
</evidence>
<evidence type="ECO:0000256" key="2">
    <source>
        <dbReference type="ARBA" id="ARBA00022723"/>
    </source>
</evidence>
<keyword evidence="9" id="KW-0539">Nucleus</keyword>
<evidence type="ECO:0000259" key="10">
    <source>
        <dbReference type="PROSITE" id="PS51030"/>
    </source>
</evidence>
<dbReference type="CDD" id="cd06961">
    <property type="entry name" value="NR_DBD_TR"/>
    <property type="match status" value="1"/>
</dbReference>
<dbReference type="FunFam" id="3.30.50.10:FF:000006">
    <property type="entry name" value="Nuclear receptor subfamily 5 group A member"/>
    <property type="match status" value="1"/>
</dbReference>
<keyword evidence="4" id="KW-0862">Zinc</keyword>
<evidence type="ECO:0000256" key="3">
    <source>
        <dbReference type="ARBA" id="ARBA00022771"/>
    </source>
</evidence>
<evidence type="ECO:0000313" key="12">
    <source>
        <dbReference type="Proteomes" id="UP000663879"/>
    </source>
</evidence>
<evidence type="ECO:0000256" key="9">
    <source>
        <dbReference type="ARBA" id="ARBA00023242"/>
    </source>
</evidence>
<keyword evidence="2" id="KW-0479">Metal-binding</keyword>
<dbReference type="EMBL" id="CAJNOC010003042">
    <property type="protein sequence ID" value="CAF0964959.1"/>
    <property type="molecule type" value="Genomic_DNA"/>
</dbReference>
<name>A0A814EAY5_9BILA</name>
<organism evidence="11 12">
    <name type="scientific">Brachionus calyciflorus</name>
    <dbReference type="NCBI Taxonomy" id="104777"/>
    <lineage>
        <taxon>Eukaryota</taxon>
        <taxon>Metazoa</taxon>
        <taxon>Spiralia</taxon>
        <taxon>Gnathifera</taxon>
        <taxon>Rotifera</taxon>
        <taxon>Eurotatoria</taxon>
        <taxon>Monogononta</taxon>
        <taxon>Pseudotrocha</taxon>
        <taxon>Ploima</taxon>
        <taxon>Brachionidae</taxon>
        <taxon>Brachionus</taxon>
    </lineage>
</organism>
<evidence type="ECO:0000256" key="1">
    <source>
        <dbReference type="ARBA" id="ARBA00004123"/>
    </source>
</evidence>
<keyword evidence="5" id="KW-0805">Transcription regulation</keyword>
<dbReference type="PANTHER" id="PTHR48092">
    <property type="entry name" value="KNIRPS-RELATED PROTEIN-RELATED"/>
    <property type="match status" value="1"/>
</dbReference>
<dbReference type="OrthoDB" id="5771769at2759"/>
<keyword evidence="12" id="KW-1185">Reference proteome</keyword>
<dbReference type="InterPro" id="IPR050200">
    <property type="entry name" value="Nuclear_hormone_rcpt_NR3"/>
</dbReference>
<reference evidence="11" key="1">
    <citation type="submission" date="2021-02" db="EMBL/GenBank/DDBJ databases">
        <authorList>
            <person name="Nowell W R."/>
        </authorList>
    </citation>
    <scope>NUCLEOTIDE SEQUENCE</scope>
    <source>
        <strain evidence="11">Ploen Becks lab</strain>
    </source>
</reference>
<dbReference type="Proteomes" id="UP000663879">
    <property type="component" value="Unassembled WGS sequence"/>
</dbReference>
<dbReference type="AlphaFoldDB" id="A0A814EAY5"/>